<comment type="similarity">
    <text evidence="2 9 14">Belongs to the glutamyl-tRNA reductase family.</text>
</comment>
<dbReference type="SUPFAM" id="SSF69742">
    <property type="entry name" value="Glutamyl tRNA-reductase catalytic, N-terminal domain"/>
    <property type="match status" value="1"/>
</dbReference>
<dbReference type="InterPro" id="IPR006151">
    <property type="entry name" value="Shikm_DH/Glu-tRNA_Rdtase"/>
</dbReference>
<dbReference type="InterPro" id="IPR015896">
    <property type="entry name" value="4pyrrol_synth_GluRdtase_dimer"/>
</dbReference>
<comment type="miscellaneous">
    <text evidence="9">During catalysis, the active site Cys acts as a nucleophile attacking the alpha-carbonyl group of tRNA-bound glutamate with the formation of a thioester intermediate between enzyme and glutamate, and the concomitant release of tRNA(Glu). The thioester intermediate is finally reduced by direct hydride transfer from NADPH, to form the product GSA.</text>
</comment>
<dbReference type="UniPathway" id="UPA00251">
    <property type="reaction ID" value="UER00316"/>
</dbReference>
<name>D3F2Z7_CONWI</name>
<evidence type="ECO:0000256" key="1">
    <source>
        <dbReference type="ARBA" id="ARBA00005059"/>
    </source>
</evidence>
<protein>
    <recommendedName>
        <fullName evidence="8 9">Glutamyl-tRNA reductase</fullName>
        <shortName evidence="9">GluTR</shortName>
        <ecNumber evidence="3 9">1.2.1.70</ecNumber>
    </recommendedName>
</protein>
<feature type="site" description="Important for activity" evidence="9 13">
    <location>
        <position position="100"/>
    </location>
</feature>
<evidence type="ECO:0000256" key="9">
    <source>
        <dbReference type="HAMAP-Rule" id="MF_00087"/>
    </source>
</evidence>
<dbReference type="PIRSF" id="PIRSF000445">
    <property type="entry name" value="4pyrrol_synth_GluRdtase"/>
    <property type="match status" value="1"/>
</dbReference>
<dbReference type="InterPro" id="IPR000343">
    <property type="entry name" value="4pyrrol_synth_GluRdtase"/>
</dbReference>
<dbReference type="Gene3D" id="3.40.50.720">
    <property type="entry name" value="NAD(P)-binding Rossmann-like Domain"/>
    <property type="match status" value="1"/>
</dbReference>
<dbReference type="FunFam" id="3.40.50.720:FF:000031">
    <property type="entry name" value="Glutamyl-tRNA reductase"/>
    <property type="match status" value="1"/>
</dbReference>
<evidence type="ECO:0000256" key="14">
    <source>
        <dbReference type="RuleBase" id="RU000584"/>
    </source>
</evidence>
<dbReference type="InterPro" id="IPR018214">
    <property type="entry name" value="GluRdtase_CS"/>
</dbReference>
<dbReference type="InterPro" id="IPR036343">
    <property type="entry name" value="GluRdtase_N_sf"/>
</dbReference>
<comment type="pathway">
    <text evidence="1 9 14">Porphyrin-containing compound metabolism; protoporphyrin-IX biosynthesis; 5-aminolevulinate from L-glutamyl-tRNA(Glu): step 1/2.</text>
</comment>
<evidence type="ECO:0000259" key="17">
    <source>
        <dbReference type="Pfam" id="PF05201"/>
    </source>
</evidence>
<dbReference type="GO" id="GO:0008883">
    <property type="term" value="F:glutamyl-tRNA reductase activity"/>
    <property type="evidence" value="ECO:0007669"/>
    <property type="project" value="UniProtKB-UniRule"/>
</dbReference>
<evidence type="ECO:0000256" key="6">
    <source>
        <dbReference type="ARBA" id="ARBA00023244"/>
    </source>
</evidence>
<evidence type="ECO:0000256" key="3">
    <source>
        <dbReference type="ARBA" id="ARBA00012970"/>
    </source>
</evidence>
<dbReference type="HAMAP" id="MF_00087">
    <property type="entry name" value="Glu_tRNA_reductase"/>
    <property type="match status" value="1"/>
</dbReference>
<reference evidence="19" key="2">
    <citation type="submission" date="2010-01" db="EMBL/GenBank/DDBJ databases">
        <title>The complete genome of Conexibacter woesei DSM 14684.</title>
        <authorList>
            <consortium name="US DOE Joint Genome Institute (JGI-PGF)"/>
            <person name="Lucas S."/>
            <person name="Copeland A."/>
            <person name="Lapidus A."/>
            <person name="Glavina del Rio T."/>
            <person name="Dalin E."/>
            <person name="Tice H."/>
            <person name="Bruce D."/>
            <person name="Goodwin L."/>
            <person name="Pitluck S."/>
            <person name="Kyrpides N."/>
            <person name="Mavromatis K."/>
            <person name="Ivanova N."/>
            <person name="Mikhailova N."/>
            <person name="Chertkov O."/>
            <person name="Brettin T."/>
            <person name="Detter J.C."/>
            <person name="Han C."/>
            <person name="Larimer F."/>
            <person name="Land M."/>
            <person name="Hauser L."/>
            <person name="Markowitz V."/>
            <person name="Cheng J.-F."/>
            <person name="Hugenholtz P."/>
            <person name="Woyke T."/>
            <person name="Wu D."/>
            <person name="Pukall R."/>
            <person name="Steenblock K."/>
            <person name="Schneider S."/>
            <person name="Klenk H.-P."/>
            <person name="Eisen J.A."/>
        </authorList>
    </citation>
    <scope>NUCLEOTIDE SEQUENCE [LARGE SCALE GENOMIC DNA]</scope>
    <source>
        <strain evidence="19">DSM 14684 / CIP 108061 / JCM 11494 / NBRC 100937 / ID131577</strain>
    </source>
</reference>
<feature type="binding site" evidence="9 11">
    <location>
        <begin position="115"/>
        <end position="117"/>
    </location>
    <ligand>
        <name>substrate</name>
    </ligand>
</feature>
<dbReference type="GO" id="GO:0050661">
    <property type="term" value="F:NADP binding"/>
    <property type="evidence" value="ECO:0007669"/>
    <property type="project" value="InterPro"/>
</dbReference>
<comment type="function">
    <text evidence="9">Catalyzes the NADPH-dependent reduction of glutamyl-tRNA(Glu) to glutamate 1-semialdehyde (GSA).</text>
</comment>
<evidence type="ECO:0000256" key="7">
    <source>
        <dbReference type="ARBA" id="ARBA00047464"/>
    </source>
</evidence>
<dbReference type="Proteomes" id="UP000008229">
    <property type="component" value="Chromosome"/>
</dbReference>
<dbReference type="HOGENOM" id="CLU_035113_2_2_11"/>
<dbReference type="STRING" id="469383.Cwoe_5878"/>
<evidence type="ECO:0000313" key="19">
    <source>
        <dbReference type="Proteomes" id="UP000008229"/>
    </source>
</evidence>
<dbReference type="NCBIfam" id="TIGR01035">
    <property type="entry name" value="hemA"/>
    <property type="match status" value="1"/>
</dbReference>
<evidence type="ECO:0000256" key="10">
    <source>
        <dbReference type="PIRSR" id="PIRSR000445-1"/>
    </source>
</evidence>
<evidence type="ECO:0000256" key="5">
    <source>
        <dbReference type="ARBA" id="ARBA00023002"/>
    </source>
</evidence>
<sequence>MSEVLGIGVSHKTAPVAVRERLALTPGKVEAFLRDTLGVADVQEAVAISTCNRTEVYVVASDPVEAETRVLGMLARKAGIRPTELAGSIYALRNCDAARHLYRVTSGLESMIVGEAEVQGQVKRAYDDALAAQSTGPLTNHLFRAALATGKRVRSETRLGERRLSVSSIAAALAAEQLSGLERREVLLVGAGETSELAARALADHGVEAIFVANRRRDRAISLAQRFGGQATSFDALPQELERADAVICTTSSPHPILEAEEVAAVMDARDGRALLIIDLAVPRDVASDVRHVPGVALYNVDDLQSVVRRNRSVRQVEAQHAEGIVEEEIQRFAEWLGSLEVLPTVGALRAQGQAIAEQIVRENAGRWESASEKDLERIEALAQAVVNRILHEPTLRMKGMSDDRVHLRMQVVRDLFGLEDVPEGIEAEQPLAEVRQLRRRDAPPA</sequence>
<keyword evidence="19" id="KW-1185">Reference proteome</keyword>
<evidence type="ECO:0000259" key="16">
    <source>
        <dbReference type="Pfam" id="PF01488"/>
    </source>
</evidence>
<gene>
    <name evidence="9" type="primary">hemA</name>
    <name evidence="18" type="ordered locus">Cwoe_5878</name>
</gene>
<keyword evidence="4 9" id="KW-0521">NADP</keyword>
<dbReference type="PROSITE" id="PS00747">
    <property type="entry name" value="GLUTR"/>
    <property type="match status" value="1"/>
</dbReference>
<dbReference type="eggNOG" id="COG0373">
    <property type="taxonomic scope" value="Bacteria"/>
</dbReference>
<dbReference type="CDD" id="cd05213">
    <property type="entry name" value="NAD_bind_Glutamyl_tRNA_reduct"/>
    <property type="match status" value="1"/>
</dbReference>
<dbReference type="AlphaFoldDB" id="D3F2Z7"/>
<dbReference type="FunFam" id="3.30.460.30:FF:000001">
    <property type="entry name" value="Glutamyl-tRNA reductase"/>
    <property type="match status" value="1"/>
</dbReference>
<dbReference type="Gene3D" id="3.30.460.30">
    <property type="entry name" value="Glutamyl-tRNA reductase, N-terminal domain"/>
    <property type="match status" value="1"/>
</dbReference>
<feature type="binding site" evidence="9 12">
    <location>
        <begin position="190"/>
        <end position="195"/>
    </location>
    <ligand>
        <name>NADP(+)</name>
        <dbReference type="ChEBI" id="CHEBI:58349"/>
    </ligand>
</feature>
<comment type="domain">
    <text evidence="9">Possesses an unusual extended V-shaped dimeric structure with each monomer consisting of three distinct domains arranged along a curved 'spinal' alpha-helix. The N-terminal catalytic domain specifically recognizes the glutamate moiety of the substrate. The second domain is the NADPH-binding domain, and the third C-terminal domain is responsible for dimerization.</text>
</comment>
<feature type="binding site" evidence="9 11">
    <location>
        <begin position="50"/>
        <end position="53"/>
    </location>
    <ligand>
        <name>substrate</name>
    </ligand>
</feature>
<evidence type="ECO:0000313" key="18">
    <source>
        <dbReference type="EMBL" id="ADB54278.1"/>
    </source>
</evidence>
<feature type="domain" description="Quinate/shikimate 5-dehydrogenase/glutamyl-tRNA reductase" evidence="16">
    <location>
        <begin position="173"/>
        <end position="307"/>
    </location>
</feature>
<dbReference type="RefSeq" id="WP_012937329.1">
    <property type="nucleotide sequence ID" value="NC_013739.1"/>
</dbReference>
<proteinExistence type="inferred from homology"/>
<dbReference type="SUPFAM" id="SSF51735">
    <property type="entry name" value="NAD(P)-binding Rossmann-fold domains"/>
    <property type="match status" value="1"/>
</dbReference>
<dbReference type="InterPro" id="IPR015895">
    <property type="entry name" value="4pyrrol_synth_GluRdtase_N"/>
</dbReference>
<dbReference type="EC" id="1.2.1.70" evidence="3 9"/>
<dbReference type="InterPro" id="IPR036291">
    <property type="entry name" value="NAD(P)-bd_dom_sf"/>
</dbReference>
<feature type="domain" description="Glutamyl-tRNA reductase N-terminal" evidence="17">
    <location>
        <begin position="7"/>
        <end position="157"/>
    </location>
</feature>
<dbReference type="Pfam" id="PF05201">
    <property type="entry name" value="GlutR_N"/>
    <property type="match status" value="1"/>
</dbReference>
<dbReference type="PANTHER" id="PTHR43013:SF1">
    <property type="entry name" value="GLUTAMYL-TRNA REDUCTASE"/>
    <property type="match status" value="1"/>
</dbReference>
<evidence type="ECO:0000256" key="2">
    <source>
        <dbReference type="ARBA" id="ARBA00005916"/>
    </source>
</evidence>
<dbReference type="PANTHER" id="PTHR43013">
    <property type="entry name" value="GLUTAMYL-TRNA REDUCTASE"/>
    <property type="match status" value="1"/>
</dbReference>
<keyword evidence="6 9" id="KW-0627">Porphyrin biosynthesis</keyword>
<dbReference type="KEGG" id="cwo:Cwoe_5878"/>
<evidence type="ECO:0000256" key="12">
    <source>
        <dbReference type="PIRSR" id="PIRSR000445-3"/>
    </source>
</evidence>
<dbReference type="EMBL" id="CP001854">
    <property type="protein sequence ID" value="ADB54278.1"/>
    <property type="molecule type" value="Genomic_DNA"/>
</dbReference>
<comment type="catalytic activity">
    <reaction evidence="7 9 14">
        <text>(S)-4-amino-5-oxopentanoate + tRNA(Glu) + NADP(+) = L-glutamyl-tRNA(Glu) + NADPH + H(+)</text>
        <dbReference type="Rhea" id="RHEA:12344"/>
        <dbReference type="Rhea" id="RHEA-COMP:9663"/>
        <dbReference type="Rhea" id="RHEA-COMP:9680"/>
        <dbReference type="ChEBI" id="CHEBI:15378"/>
        <dbReference type="ChEBI" id="CHEBI:57501"/>
        <dbReference type="ChEBI" id="CHEBI:57783"/>
        <dbReference type="ChEBI" id="CHEBI:58349"/>
        <dbReference type="ChEBI" id="CHEBI:78442"/>
        <dbReference type="ChEBI" id="CHEBI:78520"/>
        <dbReference type="EC" id="1.2.1.70"/>
    </reaction>
</comment>
<evidence type="ECO:0000259" key="15">
    <source>
        <dbReference type="Pfam" id="PF00745"/>
    </source>
</evidence>
<feature type="binding site" evidence="9 11">
    <location>
        <position position="110"/>
    </location>
    <ligand>
        <name>substrate</name>
    </ligand>
</feature>
<evidence type="ECO:0000256" key="4">
    <source>
        <dbReference type="ARBA" id="ARBA00022857"/>
    </source>
</evidence>
<feature type="domain" description="Tetrapyrrole biosynthesis glutamyl-tRNA reductase dimerisation" evidence="15">
    <location>
        <begin position="322"/>
        <end position="419"/>
    </location>
</feature>
<evidence type="ECO:0000256" key="8">
    <source>
        <dbReference type="ARBA" id="ARBA00068659"/>
    </source>
</evidence>
<dbReference type="OrthoDB" id="110209at2"/>
<evidence type="ECO:0000256" key="11">
    <source>
        <dbReference type="PIRSR" id="PIRSR000445-2"/>
    </source>
</evidence>
<dbReference type="GO" id="GO:0019353">
    <property type="term" value="P:protoporphyrinogen IX biosynthetic process from glutamate"/>
    <property type="evidence" value="ECO:0007669"/>
    <property type="project" value="TreeGrafter"/>
</dbReference>
<dbReference type="SUPFAM" id="SSF69075">
    <property type="entry name" value="Glutamyl tRNA-reductase dimerization domain"/>
    <property type="match status" value="1"/>
</dbReference>
<comment type="subunit">
    <text evidence="9">Homodimer.</text>
</comment>
<accession>D3F2Z7</accession>
<reference evidence="18 19" key="1">
    <citation type="journal article" date="2010" name="Stand. Genomic Sci.">
        <title>Complete genome sequence of Conexibacter woesei type strain (ID131577).</title>
        <authorList>
            <person name="Pukall R."/>
            <person name="Lapidus A."/>
            <person name="Glavina Del Rio T."/>
            <person name="Copeland A."/>
            <person name="Tice H."/>
            <person name="Cheng J.-F."/>
            <person name="Lucas S."/>
            <person name="Chen F."/>
            <person name="Nolan M."/>
            <person name="Bruce D."/>
            <person name="Goodwin L."/>
            <person name="Pitluck S."/>
            <person name="Mavromatis K."/>
            <person name="Ivanova N."/>
            <person name="Ovchinnikova G."/>
            <person name="Pati A."/>
            <person name="Chen A."/>
            <person name="Palaniappan K."/>
            <person name="Land M."/>
            <person name="Hauser L."/>
            <person name="Chang Y.-J."/>
            <person name="Jeffries C.D."/>
            <person name="Chain P."/>
            <person name="Meincke L."/>
            <person name="Sims D."/>
            <person name="Brettin T."/>
            <person name="Detter J.C."/>
            <person name="Rohde M."/>
            <person name="Goeker M."/>
            <person name="Bristow J."/>
            <person name="Eisen J.A."/>
            <person name="Markowitz V."/>
            <person name="Kyrpides N.C."/>
            <person name="Klenk H.-P."/>
            <person name="Hugenholtz P."/>
        </authorList>
    </citation>
    <scope>NUCLEOTIDE SEQUENCE [LARGE SCALE GENOMIC DNA]</scope>
    <source>
        <strain evidence="19">DSM 14684 / CIP 108061 / JCM 11494 / NBRC 100937 / ID131577</strain>
    </source>
</reference>
<feature type="binding site" evidence="9 11">
    <location>
        <position position="121"/>
    </location>
    <ligand>
        <name>substrate</name>
    </ligand>
</feature>
<dbReference type="Pfam" id="PF00745">
    <property type="entry name" value="GlutR_dimer"/>
    <property type="match status" value="1"/>
</dbReference>
<dbReference type="InterPro" id="IPR036453">
    <property type="entry name" value="GluRdtase_dimer_dom_sf"/>
</dbReference>
<organism evidence="18 19">
    <name type="scientific">Conexibacter woesei (strain DSM 14684 / CCUG 47730 / CIP 108061 / JCM 11494 / NBRC 100937 / ID131577)</name>
    <dbReference type="NCBI Taxonomy" id="469383"/>
    <lineage>
        <taxon>Bacteria</taxon>
        <taxon>Bacillati</taxon>
        <taxon>Actinomycetota</taxon>
        <taxon>Thermoleophilia</taxon>
        <taxon>Solirubrobacterales</taxon>
        <taxon>Conexibacteraceae</taxon>
        <taxon>Conexibacter</taxon>
    </lineage>
</organism>
<keyword evidence="5 9" id="KW-0560">Oxidoreductase</keyword>
<feature type="active site" description="Nucleophile" evidence="9 10">
    <location>
        <position position="51"/>
    </location>
</feature>
<evidence type="ECO:0000256" key="13">
    <source>
        <dbReference type="PIRSR" id="PIRSR000445-4"/>
    </source>
</evidence>
<dbReference type="Pfam" id="PF01488">
    <property type="entry name" value="Shikimate_DH"/>
    <property type="match status" value="1"/>
</dbReference>